<feature type="transmembrane region" description="Helical" evidence="7">
    <location>
        <begin position="6"/>
        <end position="25"/>
    </location>
</feature>
<keyword evidence="4 7" id="KW-0812">Transmembrane</keyword>
<evidence type="ECO:0000259" key="9">
    <source>
        <dbReference type="Pfam" id="PF20730"/>
    </source>
</evidence>
<feature type="domain" description="YetF C-terminal" evidence="8">
    <location>
        <begin position="80"/>
        <end position="214"/>
    </location>
</feature>
<feature type="domain" description="YetF-like N-terminal transmembrane" evidence="9">
    <location>
        <begin position="4"/>
        <end position="78"/>
    </location>
</feature>
<dbReference type="PANTHER" id="PTHR34582:SF5">
    <property type="entry name" value="UPF0702 TRANSMEMBRANE PROTEIN YETF"/>
    <property type="match status" value="1"/>
</dbReference>
<keyword evidence="11" id="KW-1185">Reference proteome</keyword>
<evidence type="ECO:0000313" key="11">
    <source>
        <dbReference type="Proteomes" id="UP000199159"/>
    </source>
</evidence>
<dbReference type="Gene3D" id="3.30.240.20">
    <property type="entry name" value="bsu07140 like domains"/>
    <property type="match status" value="2"/>
</dbReference>
<evidence type="ECO:0000259" key="8">
    <source>
        <dbReference type="Pfam" id="PF04239"/>
    </source>
</evidence>
<dbReference type="InterPro" id="IPR048454">
    <property type="entry name" value="YetF_N"/>
</dbReference>
<dbReference type="InterPro" id="IPR007353">
    <property type="entry name" value="DUF421"/>
</dbReference>
<dbReference type="EMBL" id="FNJU01000002">
    <property type="protein sequence ID" value="SDP35845.1"/>
    <property type="molecule type" value="Genomic_DNA"/>
</dbReference>
<protein>
    <submittedName>
        <fullName evidence="10">Uncharacterized membrane protein YcaP, DUF421 family</fullName>
    </submittedName>
</protein>
<evidence type="ECO:0000313" key="10">
    <source>
        <dbReference type="EMBL" id="SDP35845.1"/>
    </source>
</evidence>
<dbReference type="Pfam" id="PF20730">
    <property type="entry name" value="YetF_N"/>
    <property type="match status" value="1"/>
</dbReference>
<keyword evidence="3" id="KW-1003">Cell membrane</keyword>
<proteinExistence type="inferred from homology"/>
<comment type="similarity">
    <text evidence="2">Belongs to the UPF0702 family.</text>
</comment>
<keyword evidence="6 7" id="KW-0472">Membrane</keyword>
<dbReference type="Pfam" id="PF04239">
    <property type="entry name" value="DUF421"/>
    <property type="match status" value="1"/>
</dbReference>
<name>A0A1H0S2L2_9BACI</name>
<evidence type="ECO:0000256" key="4">
    <source>
        <dbReference type="ARBA" id="ARBA00022692"/>
    </source>
</evidence>
<evidence type="ECO:0000256" key="1">
    <source>
        <dbReference type="ARBA" id="ARBA00004651"/>
    </source>
</evidence>
<dbReference type="PANTHER" id="PTHR34582">
    <property type="entry name" value="UPF0702 TRANSMEMBRANE PROTEIN YCAP"/>
    <property type="match status" value="1"/>
</dbReference>
<dbReference type="Proteomes" id="UP000199159">
    <property type="component" value="Unassembled WGS sequence"/>
</dbReference>
<organism evidence="10 11">
    <name type="scientific">Litchfieldia salsa</name>
    <dbReference type="NCBI Taxonomy" id="930152"/>
    <lineage>
        <taxon>Bacteria</taxon>
        <taxon>Bacillati</taxon>
        <taxon>Bacillota</taxon>
        <taxon>Bacilli</taxon>
        <taxon>Bacillales</taxon>
        <taxon>Bacillaceae</taxon>
        <taxon>Litchfieldia</taxon>
    </lineage>
</organism>
<dbReference type="AlphaFoldDB" id="A0A1H0S2L2"/>
<gene>
    <name evidence="10" type="ORF">SAMN05216565_102507</name>
</gene>
<dbReference type="InterPro" id="IPR023090">
    <property type="entry name" value="UPF0702_alpha/beta_dom_sf"/>
</dbReference>
<comment type="subcellular location">
    <subcellularLocation>
        <location evidence="1">Cell membrane</location>
        <topology evidence="1">Multi-pass membrane protein</topology>
    </subcellularLocation>
</comment>
<dbReference type="GO" id="GO:0005886">
    <property type="term" value="C:plasma membrane"/>
    <property type="evidence" value="ECO:0007669"/>
    <property type="project" value="UniProtKB-SubCell"/>
</dbReference>
<accession>A0A1H0S2L2</accession>
<evidence type="ECO:0000256" key="2">
    <source>
        <dbReference type="ARBA" id="ARBA00006448"/>
    </source>
</evidence>
<evidence type="ECO:0000256" key="7">
    <source>
        <dbReference type="SAM" id="Phobius"/>
    </source>
</evidence>
<reference evidence="11" key="1">
    <citation type="submission" date="2016-10" db="EMBL/GenBank/DDBJ databases">
        <authorList>
            <person name="Varghese N."/>
            <person name="Submissions S."/>
        </authorList>
    </citation>
    <scope>NUCLEOTIDE SEQUENCE [LARGE SCALE GENOMIC DNA]</scope>
    <source>
        <strain evidence="11">IBRC-M10078</strain>
    </source>
</reference>
<dbReference type="STRING" id="930152.SAMN05216565_102507"/>
<sequence>MEFVRIATDLIVGFVSLLIITKIMGKTQITQITPFDFISALILGELVGNAVYDKETGIFQIVFAVVLWGSLIFCIEIITQKFRRSRTFLEGTPKIVIHKGQIDRDALKKSKLDLNQLQHLLRGKGAFSMREVEYAILENDGSISVLKKAPYSQPTRKDLNIEGPLIKLPICLISDGEVIWENVKSIGYDENWLQDQMKTLDVGTYKEIIYAEWKEGEGFYAQKA</sequence>
<evidence type="ECO:0000256" key="5">
    <source>
        <dbReference type="ARBA" id="ARBA00022989"/>
    </source>
</evidence>
<dbReference type="RefSeq" id="WP_090851049.1">
    <property type="nucleotide sequence ID" value="NZ_FNJU01000002.1"/>
</dbReference>
<evidence type="ECO:0000256" key="3">
    <source>
        <dbReference type="ARBA" id="ARBA00022475"/>
    </source>
</evidence>
<dbReference type="OrthoDB" id="1076133at2"/>
<keyword evidence="5 7" id="KW-1133">Transmembrane helix</keyword>
<evidence type="ECO:0000256" key="6">
    <source>
        <dbReference type="ARBA" id="ARBA00023136"/>
    </source>
</evidence>
<feature type="transmembrane region" description="Helical" evidence="7">
    <location>
        <begin position="58"/>
        <end position="78"/>
    </location>
</feature>